<feature type="non-terminal residue" evidence="4">
    <location>
        <position position="1"/>
    </location>
</feature>
<feature type="domain" description="DNA methylase N-4/N-6" evidence="3">
    <location>
        <begin position="12"/>
        <end position="140"/>
    </location>
</feature>
<dbReference type="InterPro" id="IPR002941">
    <property type="entry name" value="DNA_methylase_N4/N6"/>
</dbReference>
<dbReference type="InterPro" id="IPR029063">
    <property type="entry name" value="SAM-dependent_MTases_sf"/>
</dbReference>
<keyword evidence="1" id="KW-0489">Methyltransferase</keyword>
<name>A0A0F9A1M6_9ZZZZ</name>
<organism evidence="4">
    <name type="scientific">marine sediment metagenome</name>
    <dbReference type="NCBI Taxonomy" id="412755"/>
    <lineage>
        <taxon>unclassified sequences</taxon>
        <taxon>metagenomes</taxon>
        <taxon>ecological metagenomes</taxon>
    </lineage>
</organism>
<dbReference type="Gene3D" id="3.40.50.150">
    <property type="entry name" value="Vaccinia Virus protein VP39"/>
    <property type="match status" value="1"/>
</dbReference>
<protein>
    <recommendedName>
        <fullName evidence="3">DNA methylase N-4/N-6 domain-containing protein</fullName>
    </recommendedName>
</protein>
<keyword evidence="2" id="KW-0808">Transferase</keyword>
<dbReference type="GO" id="GO:0008170">
    <property type="term" value="F:N-methyltransferase activity"/>
    <property type="evidence" value="ECO:0007669"/>
    <property type="project" value="InterPro"/>
</dbReference>
<sequence>KEALFKLIGNYGSKIKEVIIWDKEHAEPAIMHKVLNSQFELILIFDKHNARQRLFYEAQFGRGVLSNIWKISKSNEGIKDHGATFPTKLIEVIINNFSLKGNTILDPFMGTGTALMSAKLLNRKAIGIEIEEKYCEIAVKRLSQEVFEFNHE</sequence>
<reference evidence="4" key="1">
    <citation type="journal article" date="2015" name="Nature">
        <title>Complex archaea that bridge the gap between prokaryotes and eukaryotes.</title>
        <authorList>
            <person name="Spang A."/>
            <person name="Saw J.H."/>
            <person name="Jorgensen S.L."/>
            <person name="Zaremba-Niedzwiedzka K."/>
            <person name="Martijn J."/>
            <person name="Lind A.E."/>
            <person name="van Eijk R."/>
            <person name="Schleper C."/>
            <person name="Guy L."/>
            <person name="Ettema T.J."/>
        </authorList>
    </citation>
    <scope>NUCLEOTIDE SEQUENCE</scope>
</reference>
<dbReference type="GO" id="GO:0032259">
    <property type="term" value="P:methylation"/>
    <property type="evidence" value="ECO:0007669"/>
    <property type="project" value="UniProtKB-KW"/>
</dbReference>
<dbReference type="InterPro" id="IPR001091">
    <property type="entry name" value="RM_Methyltransferase"/>
</dbReference>
<dbReference type="AlphaFoldDB" id="A0A0F9A1M6"/>
<dbReference type="EMBL" id="LAZR01048407">
    <property type="protein sequence ID" value="KKK91995.1"/>
    <property type="molecule type" value="Genomic_DNA"/>
</dbReference>
<dbReference type="PRINTS" id="PR00508">
    <property type="entry name" value="S21N4MTFRASE"/>
</dbReference>
<gene>
    <name evidence="4" type="ORF">LCGC14_2707320</name>
</gene>
<dbReference type="SUPFAM" id="SSF53335">
    <property type="entry name" value="S-adenosyl-L-methionine-dependent methyltransferases"/>
    <property type="match status" value="1"/>
</dbReference>
<dbReference type="GO" id="GO:0003677">
    <property type="term" value="F:DNA binding"/>
    <property type="evidence" value="ECO:0007669"/>
    <property type="project" value="InterPro"/>
</dbReference>
<comment type="caution">
    <text evidence="4">The sequence shown here is derived from an EMBL/GenBank/DDBJ whole genome shotgun (WGS) entry which is preliminary data.</text>
</comment>
<evidence type="ECO:0000256" key="2">
    <source>
        <dbReference type="ARBA" id="ARBA00022679"/>
    </source>
</evidence>
<accession>A0A0F9A1M6</accession>
<evidence type="ECO:0000259" key="3">
    <source>
        <dbReference type="Pfam" id="PF01555"/>
    </source>
</evidence>
<dbReference type="Pfam" id="PF01555">
    <property type="entry name" value="N6_N4_Mtase"/>
    <property type="match status" value="1"/>
</dbReference>
<evidence type="ECO:0000313" key="4">
    <source>
        <dbReference type="EMBL" id="KKK91995.1"/>
    </source>
</evidence>
<evidence type="ECO:0000256" key="1">
    <source>
        <dbReference type="ARBA" id="ARBA00022603"/>
    </source>
</evidence>
<proteinExistence type="predicted"/>